<gene>
    <name evidence="2" type="ORF">N7452_007882</name>
</gene>
<name>A0A9W9QG32_PENBR</name>
<dbReference type="EMBL" id="JAPZBQ010000004">
    <property type="protein sequence ID" value="KAJ5335479.1"/>
    <property type="molecule type" value="Genomic_DNA"/>
</dbReference>
<feature type="coiled-coil region" evidence="1">
    <location>
        <begin position="359"/>
        <end position="387"/>
    </location>
</feature>
<accession>A0A9W9QG32</accession>
<evidence type="ECO:0008006" key="4">
    <source>
        <dbReference type="Google" id="ProtNLM"/>
    </source>
</evidence>
<dbReference type="AlphaFoldDB" id="A0A9W9QG32"/>
<dbReference type="Proteomes" id="UP001147695">
    <property type="component" value="Unassembled WGS sequence"/>
</dbReference>
<evidence type="ECO:0000256" key="1">
    <source>
        <dbReference type="SAM" id="Coils"/>
    </source>
</evidence>
<reference evidence="2" key="2">
    <citation type="journal article" date="2023" name="IMA Fungus">
        <title>Comparative genomic study of the Penicillium genus elucidates a diverse pangenome and 15 lateral gene transfer events.</title>
        <authorList>
            <person name="Petersen C."/>
            <person name="Sorensen T."/>
            <person name="Nielsen M.R."/>
            <person name="Sondergaard T.E."/>
            <person name="Sorensen J.L."/>
            <person name="Fitzpatrick D.A."/>
            <person name="Frisvad J.C."/>
            <person name="Nielsen K.L."/>
        </authorList>
    </citation>
    <scope>NUCLEOTIDE SEQUENCE</scope>
    <source>
        <strain evidence="2">IBT 35673</strain>
    </source>
</reference>
<protein>
    <recommendedName>
        <fullName evidence="4">Apolipoprotein/apolipophorin</fullName>
    </recommendedName>
</protein>
<organism evidence="2 3">
    <name type="scientific">Penicillium brevicompactum</name>
    <dbReference type="NCBI Taxonomy" id="5074"/>
    <lineage>
        <taxon>Eukaryota</taxon>
        <taxon>Fungi</taxon>
        <taxon>Dikarya</taxon>
        <taxon>Ascomycota</taxon>
        <taxon>Pezizomycotina</taxon>
        <taxon>Eurotiomycetes</taxon>
        <taxon>Eurotiomycetidae</taxon>
        <taxon>Eurotiales</taxon>
        <taxon>Aspergillaceae</taxon>
        <taxon>Penicillium</taxon>
    </lineage>
</organism>
<evidence type="ECO:0000313" key="3">
    <source>
        <dbReference type="Proteomes" id="UP001147695"/>
    </source>
</evidence>
<evidence type="ECO:0000313" key="2">
    <source>
        <dbReference type="EMBL" id="KAJ5335479.1"/>
    </source>
</evidence>
<keyword evidence="1" id="KW-0175">Coiled coil</keyword>
<reference evidence="2" key="1">
    <citation type="submission" date="2022-12" db="EMBL/GenBank/DDBJ databases">
        <authorList>
            <person name="Petersen C."/>
        </authorList>
    </citation>
    <scope>NUCLEOTIDE SEQUENCE</scope>
    <source>
        <strain evidence="2">IBT 35673</strain>
    </source>
</reference>
<sequence length="389" mass="43359">MLGRTSARAARSTKQFQRTRLNTRFQSTTTAPPGNPALVGGLAGGAAAFATGYAWYHFSGTKKLVASTKQTQEYIEQAKRTIAEKAPEPNEAYNWLKETVQSYARLIPGASGYVDTAFDDLEKIRKDHGQEFDSVISEAYTELRDLTRREGLSAASAGAALEILQKYSKKLFDLAGDAAGNVLENHPKIKEKVGGGYEQLKEMGEAYGPKAKEEVNRTWGQISEIVQKGFSVEGGEEIKRLIEEKKKTVQKFGEEAWEKGMKESQGYLEKNPKVKELIEENADALKKGNFKDLWGLAKEGKTEEVEKWVREKVDQAKNTDLASLDQWLELVPGGSKVIPQLQSLREIAQKKGGEAETVLKETLEEVREVLEKRKDQVEKLAEEGKKESK</sequence>
<proteinExistence type="predicted"/>
<comment type="caution">
    <text evidence="2">The sequence shown here is derived from an EMBL/GenBank/DDBJ whole genome shotgun (WGS) entry which is preliminary data.</text>
</comment>